<dbReference type="VEuPathDB" id="FungiDB:YALI1_B24129g"/>
<dbReference type="AlphaFoldDB" id="A0A1H6PMI5"/>
<organism evidence="1 3">
    <name type="scientific">Yarrowia lipolytica</name>
    <name type="common">Candida lipolytica</name>
    <dbReference type="NCBI Taxonomy" id="4952"/>
    <lineage>
        <taxon>Eukaryota</taxon>
        <taxon>Fungi</taxon>
        <taxon>Dikarya</taxon>
        <taxon>Ascomycota</taxon>
        <taxon>Saccharomycotina</taxon>
        <taxon>Dipodascomycetes</taxon>
        <taxon>Dipodascales</taxon>
        <taxon>Dipodascales incertae sedis</taxon>
        <taxon>Yarrowia</taxon>
    </lineage>
</organism>
<dbReference type="Proteomes" id="UP000182444">
    <property type="component" value="Chromosome 1B"/>
</dbReference>
<evidence type="ECO:0000313" key="2">
    <source>
        <dbReference type="EMBL" id="RDW24733.1"/>
    </source>
</evidence>
<evidence type="ECO:0000313" key="1">
    <source>
        <dbReference type="EMBL" id="AOW01895.1"/>
    </source>
</evidence>
<proteinExistence type="predicted"/>
<reference evidence="1 3" key="1">
    <citation type="journal article" date="2016" name="PLoS ONE">
        <title>Sequence Assembly of Yarrowia lipolytica Strain W29/CLIB89 Shows Transposable Element Diversity.</title>
        <authorList>
            <person name="Magnan C."/>
            <person name="Yu J."/>
            <person name="Chang I."/>
            <person name="Jahn E."/>
            <person name="Kanomata Y."/>
            <person name="Wu J."/>
            <person name="Zeller M."/>
            <person name="Oakes M."/>
            <person name="Baldi P."/>
            <person name="Sandmeyer S."/>
        </authorList>
    </citation>
    <scope>NUCLEOTIDE SEQUENCE [LARGE SCALE GENOMIC DNA]</scope>
    <source>
        <strain evidence="1">CLIB89</strain>
        <strain evidence="3">CLIB89(W29)</strain>
    </source>
</reference>
<evidence type="ECO:0000313" key="4">
    <source>
        <dbReference type="Proteomes" id="UP000256601"/>
    </source>
</evidence>
<accession>A0A1H6PMI5</accession>
<name>A0A1H6PMI5_YARLL</name>
<evidence type="ECO:0000313" key="3">
    <source>
        <dbReference type="Proteomes" id="UP000182444"/>
    </source>
</evidence>
<sequence length="426" mass="47188">MLSFPFETPSQPTLDHYAERLHTKTNSLDPLDVASPPFCESPGQSMLEQAVHVISANVVDLGLQTREQTVKILSVRSSIGDAYQLAIPEILDTYKSLQENTDISIHVTHVVPPHKSIIPPSYGQATPSSSWVPTANGAAEPAYPAFAGADVVDAQKVASPSLTPRLSYFGHQFDPMSPDLADEDDLMGHRKIRASLNYIHASSPNESQLSRSTSLSSRQSVDYLSAPTVQLLPHTTPPRDVFESYSFMNTSTSMVSPPASIHYTFAVLPLPTHVLPPFQEFVNSRMRELVPGGCMVLLYPSNLSFFTKTISPNLDRALRQMLALSMINTNTCELISQLPPTPPTFEEQLSFLNSVGDIEVLFSSARKNVEIEDWGKKWTSEEYKWYAAIMAQEGHRNNTLMDMLQGLEKRGEVATSDVSMFVLRRC</sequence>
<dbReference type="Proteomes" id="UP000256601">
    <property type="component" value="Unassembled WGS sequence"/>
</dbReference>
<dbReference type="EMBL" id="CP017554">
    <property type="protein sequence ID" value="AOW01895.1"/>
    <property type="molecule type" value="Genomic_DNA"/>
</dbReference>
<protein>
    <submittedName>
        <fullName evidence="1">Uncharacterized protein</fullName>
    </submittedName>
</protein>
<dbReference type="OrthoDB" id="4079135at2759"/>
<gene>
    <name evidence="2" type="ORF">B0I71DRAFT_133793</name>
    <name evidence="1" type="ORF">YALI1_B24129g</name>
</gene>
<dbReference type="EMBL" id="KZ859023">
    <property type="protein sequence ID" value="RDW24733.1"/>
    <property type="molecule type" value="Genomic_DNA"/>
</dbReference>
<reference evidence="2 4" key="2">
    <citation type="submission" date="2018-07" db="EMBL/GenBank/DDBJ databases">
        <title>Draft Genome Assemblies for Five Robust Yarrowia lipolytica Strains Exhibiting High Lipid Production and Pentose Sugar Utilization and Sugar Alcohol Secretion from Undetoxified Lignocellulosic Biomass Hydrolysates.</title>
        <authorList>
            <consortium name="DOE Joint Genome Institute"/>
            <person name="Walker C."/>
            <person name="Ryu S."/>
            <person name="Na H."/>
            <person name="Zane M."/>
            <person name="LaButti K."/>
            <person name="Lipzen A."/>
            <person name="Haridas S."/>
            <person name="Barry K."/>
            <person name="Grigoriev I.V."/>
            <person name="Quarterman J."/>
            <person name="Slininger P."/>
            <person name="Dien B."/>
            <person name="Trinh C.T."/>
        </authorList>
    </citation>
    <scope>NUCLEOTIDE SEQUENCE [LARGE SCALE GENOMIC DNA]</scope>
    <source>
        <strain evidence="2 4">YB392</strain>
    </source>
</reference>